<dbReference type="GO" id="GO:0016706">
    <property type="term" value="F:2-oxoglutarate-dependent dioxygenase activity"/>
    <property type="evidence" value="ECO:0007669"/>
    <property type="project" value="InterPro"/>
</dbReference>
<dbReference type="Ensembl" id="ENSACLT00000065117.1">
    <property type="protein sequence ID" value="ENSACLP00000048316.1"/>
    <property type="gene ID" value="ENSACLG00000029522.1"/>
</dbReference>
<dbReference type="Ensembl" id="ENSACLT00000053304.1">
    <property type="protein sequence ID" value="ENSACLP00000041817.1"/>
    <property type="gene ID" value="ENSACLG00000029522.1"/>
</dbReference>
<dbReference type="GO" id="GO:0008168">
    <property type="term" value="F:methyltransferase activity"/>
    <property type="evidence" value="ECO:0007669"/>
    <property type="project" value="InterPro"/>
</dbReference>
<proteinExistence type="predicted"/>
<feature type="domain" description="Alkylated DNA repair protein AlkB homologue 8 N-terminal" evidence="1">
    <location>
        <begin position="52"/>
        <end position="93"/>
    </location>
</feature>
<reference evidence="2" key="3">
    <citation type="submission" date="2025-05" db="UniProtKB">
        <authorList>
            <consortium name="Ensembl"/>
        </authorList>
    </citation>
    <scope>IDENTIFICATION</scope>
</reference>
<dbReference type="Proteomes" id="UP000265100">
    <property type="component" value="Chromosome 1"/>
</dbReference>
<evidence type="ECO:0000313" key="3">
    <source>
        <dbReference type="Proteomes" id="UP000265100"/>
    </source>
</evidence>
<dbReference type="AlphaFoldDB" id="A0AAX7T1V1"/>
<dbReference type="InterPro" id="IPR015095">
    <property type="entry name" value="AlkB_hom8_N"/>
</dbReference>
<sequence>MHYLFQVLSFELVVDFRGRKYELQPVSINGECVERVSSFKFLGVHIDTDLQWSSNTSAVLKKAQQRLHFLRILRKMDLKKELLTVFYRCSIESVLTYCIGVWFSSCTTAHRKALQRVINMAQKIIGHPLPSLKDLYSTRCLKRARSILRDCTHPGHRVFKLLPSGRRFRLLRSRTNRLKDSFYNRAIALINVNS</sequence>
<evidence type="ECO:0000259" key="1">
    <source>
        <dbReference type="Pfam" id="PF09004"/>
    </source>
</evidence>
<name>A0AAX7T1V1_ASTCA</name>
<reference evidence="2" key="1">
    <citation type="submission" date="2018-05" db="EMBL/GenBank/DDBJ databases">
        <authorList>
            <person name="Datahose"/>
        </authorList>
    </citation>
    <scope>NUCLEOTIDE SEQUENCE</scope>
</reference>
<protein>
    <recommendedName>
        <fullName evidence="1">Alkylated DNA repair protein AlkB homologue 8 N-terminal domain-containing protein</fullName>
    </recommendedName>
</protein>
<keyword evidence="3" id="KW-1185">Reference proteome</keyword>
<dbReference type="GeneTree" id="ENSGT01130000278894"/>
<evidence type="ECO:0000313" key="2">
    <source>
        <dbReference type="Ensembl" id="ENSACLP00000048316.1"/>
    </source>
</evidence>
<accession>A0AAX7T1V1</accession>
<organism evidence="2 3">
    <name type="scientific">Astatotilapia calliptera</name>
    <name type="common">Eastern happy</name>
    <name type="synonym">Chromis callipterus</name>
    <dbReference type="NCBI Taxonomy" id="8154"/>
    <lineage>
        <taxon>Eukaryota</taxon>
        <taxon>Metazoa</taxon>
        <taxon>Chordata</taxon>
        <taxon>Craniata</taxon>
        <taxon>Vertebrata</taxon>
        <taxon>Euteleostomi</taxon>
        <taxon>Actinopterygii</taxon>
        <taxon>Neopterygii</taxon>
        <taxon>Teleostei</taxon>
        <taxon>Neoteleostei</taxon>
        <taxon>Acanthomorphata</taxon>
        <taxon>Ovalentaria</taxon>
        <taxon>Cichlomorphae</taxon>
        <taxon>Cichliformes</taxon>
        <taxon>Cichlidae</taxon>
        <taxon>African cichlids</taxon>
        <taxon>Pseudocrenilabrinae</taxon>
        <taxon>Haplochromini</taxon>
        <taxon>Astatotilapia</taxon>
    </lineage>
</organism>
<reference evidence="2" key="2">
    <citation type="submission" date="2023-03" db="EMBL/GenBank/DDBJ databases">
        <authorList>
            <consortium name="Wellcome Sanger Institute Data Sharing"/>
        </authorList>
    </citation>
    <scope>NUCLEOTIDE SEQUENCE [LARGE SCALE GENOMIC DNA]</scope>
</reference>
<dbReference type="Pfam" id="PF09004">
    <property type="entry name" value="ALKBH8_N"/>
    <property type="match status" value="1"/>
</dbReference>